<feature type="compositionally biased region" description="Basic residues" evidence="1">
    <location>
        <begin position="26"/>
        <end position="35"/>
    </location>
</feature>
<name>A0A6J4SYY6_9SPHN</name>
<reference evidence="2" key="1">
    <citation type="submission" date="2020-02" db="EMBL/GenBank/DDBJ databases">
        <authorList>
            <person name="Meier V. D."/>
        </authorList>
    </citation>
    <scope>NUCLEOTIDE SEQUENCE</scope>
    <source>
        <strain evidence="2">AVDCRST_MAG39</strain>
    </source>
</reference>
<proteinExistence type="predicted"/>
<feature type="non-terminal residue" evidence="2">
    <location>
        <position position="1"/>
    </location>
</feature>
<protein>
    <submittedName>
        <fullName evidence="2">Uncharacterized protein</fullName>
    </submittedName>
</protein>
<evidence type="ECO:0000313" key="2">
    <source>
        <dbReference type="EMBL" id="CAA9509394.1"/>
    </source>
</evidence>
<feature type="region of interest" description="Disordered" evidence="1">
    <location>
        <begin position="1"/>
        <end position="47"/>
    </location>
</feature>
<evidence type="ECO:0000256" key="1">
    <source>
        <dbReference type="SAM" id="MobiDB-lite"/>
    </source>
</evidence>
<gene>
    <name evidence="2" type="ORF">AVDCRST_MAG39-1920</name>
</gene>
<dbReference type="EMBL" id="CADCVW010000075">
    <property type="protein sequence ID" value="CAA9509394.1"/>
    <property type="molecule type" value="Genomic_DNA"/>
</dbReference>
<dbReference type="AlphaFoldDB" id="A0A6J4SYY6"/>
<feature type="non-terminal residue" evidence="2">
    <location>
        <position position="47"/>
    </location>
</feature>
<sequence>GFCRTRLRSGNSVRPEPVETPSFPSARRRRRGLRRARPERVGVGHHL</sequence>
<organism evidence="2">
    <name type="scientific">uncultured Sphingomonadaceae bacterium</name>
    <dbReference type="NCBI Taxonomy" id="169976"/>
    <lineage>
        <taxon>Bacteria</taxon>
        <taxon>Pseudomonadati</taxon>
        <taxon>Pseudomonadota</taxon>
        <taxon>Alphaproteobacteria</taxon>
        <taxon>Sphingomonadales</taxon>
        <taxon>Sphingomonadaceae</taxon>
        <taxon>environmental samples</taxon>
    </lineage>
</organism>
<accession>A0A6J4SYY6</accession>
<feature type="compositionally biased region" description="Basic and acidic residues" evidence="1">
    <location>
        <begin position="36"/>
        <end position="47"/>
    </location>
</feature>